<protein>
    <recommendedName>
        <fullName evidence="1">non-specific serine/threonine protein kinase</fullName>
        <ecNumber evidence="1">2.7.11.1</ecNumber>
    </recommendedName>
</protein>
<keyword evidence="6" id="KW-0808">Transferase</keyword>
<dbReference type="OrthoDB" id="8300194at2759"/>
<feature type="domain" description="Aminoglycoside phosphotransferase" evidence="5">
    <location>
        <begin position="40"/>
        <end position="225"/>
    </location>
</feature>
<evidence type="ECO:0000256" key="2">
    <source>
        <dbReference type="ARBA" id="ARBA00047899"/>
    </source>
</evidence>
<dbReference type="InterPro" id="IPR002575">
    <property type="entry name" value="Aminoglycoside_PTrfase"/>
</dbReference>
<keyword evidence="7" id="KW-1185">Reference proteome</keyword>
<dbReference type="InterPro" id="IPR011009">
    <property type="entry name" value="Kinase-like_dom_sf"/>
</dbReference>
<dbReference type="Pfam" id="PF01636">
    <property type="entry name" value="APH"/>
    <property type="match status" value="1"/>
</dbReference>
<comment type="catalytic activity">
    <reaction evidence="3">
        <text>L-seryl-[protein] + ATP = O-phospho-L-seryl-[protein] + ADP + H(+)</text>
        <dbReference type="Rhea" id="RHEA:17989"/>
        <dbReference type="Rhea" id="RHEA-COMP:9863"/>
        <dbReference type="Rhea" id="RHEA-COMP:11604"/>
        <dbReference type="ChEBI" id="CHEBI:15378"/>
        <dbReference type="ChEBI" id="CHEBI:29999"/>
        <dbReference type="ChEBI" id="CHEBI:30616"/>
        <dbReference type="ChEBI" id="CHEBI:83421"/>
        <dbReference type="ChEBI" id="CHEBI:456216"/>
        <dbReference type="EC" id="2.7.11.1"/>
    </reaction>
</comment>
<evidence type="ECO:0000259" key="5">
    <source>
        <dbReference type="Pfam" id="PF01636"/>
    </source>
</evidence>
<comment type="caution">
    <text evidence="6">The sequence shown here is derived from an EMBL/GenBank/DDBJ whole genome shotgun (WGS) entry which is preliminary data.</text>
</comment>
<dbReference type="Gene3D" id="3.90.1200.10">
    <property type="match status" value="1"/>
</dbReference>
<dbReference type="PROSITE" id="PS00109">
    <property type="entry name" value="PROTEIN_KINASE_TYR"/>
    <property type="match status" value="1"/>
</dbReference>
<evidence type="ECO:0000313" key="6">
    <source>
        <dbReference type="EMBL" id="KJX92314.1"/>
    </source>
</evidence>
<comment type="catalytic activity">
    <reaction evidence="2">
        <text>L-threonyl-[protein] + ATP = O-phospho-L-threonyl-[protein] + ADP + H(+)</text>
        <dbReference type="Rhea" id="RHEA:46608"/>
        <dbReference type="Rhea" id="RHEA-COMP:11060"/>
        <dbReference type="Rhea" id="RHEA-COMP:11605"/>
        <dbReference type="ChEBI" id="CHEBI:15378"/>
        <dbReference type="ChEBI" id="CHEBI:30013"/>
        <dbReference type="ChEBI" id="CHEBI:30616"/>
        <dbReference type="ChEBI" id="CHEBI:61977"/>
        <dbReference type="ChEBI" id="CHEBI:456216"/>
        <dbReference type="EC" id="2.7.11.1"/>
    </reaction>
</comment>
<dbReference type="InterPro" id="IPR051678">
    <property type="entry name" value="AGP_Transferase"/>
</dbReference>
<dbReference type="InterPro" id="IPR008266">
    <property type="entry name" value="Tyr_kinase_AS"/>
</dbReference>
<keyword evidence="6" id="KW-0418">Kinase</keyword>
<keyword evidence="4" id="KW-0732">Signal</keyword>
<proteinExistence type="predicted"/>
<reference evidence="6 7" key="1">
    <citation type="submission" date="2015-03" db="EMBL/GenBank/DDBJ databases">
        <title>RNA-seq based gene annotation and comparative genomics of four Zymoseptoria species reveal species-specific pathogenicity related genes and transposable element activity.</title>
        <authorList>
            <person name="Grandaubert J."/>
            <person name="Bhattacharyya A."/>
            <person name="Stukenbrock E.H."/>
        </authorList>
    </citation>
    <scope>NUCLEOTIDE SEQUENCE [LARGE SCALE GENOMIC DNA]</scope>
    <source>
        <strain evidence="6 7">Zb18110</strain>
    </source>
</reference>
<dbReference type="EMBL" id="LAFY01005827">
    <property type="protein sequence ID" value="KJX92314.1"/>
    <property type="molecule type" value="Genomic_DNA"/>
</dbReference>
<dbReference type="CDD" id="cd05120">
    <property type="entry name" value="APH_ChoK_like"/>
    <property type="match status" value="1"/>
</dbReference>
<accession>A0A0F4G4T8</accession>
<dbReference type="STRING" id="1047168.A0A0F4G4T8"/>
<gene>
    <name evidence="6" type="ORF">TI39_contig5872g00007</name>
</gene>
<dbReference type="GO" id="GO:0004674">
    <property type="term" value="F:protein serine/threonine kinase activity"/>
    <property type="evidence" value="ECO:0007669"/>
    <property type="project" value="UniProtKB-EC"/>
</dbReference>
<feature type="signal peptide" evidence="4">
    <location>
        <begin position="1"/>
        <end position="18"/>
    </location>
</feature>
<dbReference type="PANTHER" id="PTHR21310">
    <property type="entry name" value="AMINOGLYCOSIDE PHOSPHOTRANSFERASE-RELATED-RELATED"/>
    <property type="match status" value="1"/>
</dbReference>
<organism evidence="6 7">
    <name type="scientific">Zymoseptoria brevis</name>
    <dbReference type="NCBI Taxonomy" id="1047168"/>
    <lineage>
        <taxon>Eukaryota</taxon>
        <taxon>Fungi</taxon>
        <taxon>Dikarya</taxon>
        <taxon>Ascomycota</taxon>
        <taxon>Pezizomycotina</taxon>
        <taxon>Dothideomycetes</taxon>
        <taxon>Dothideomycetidae</taxon>
        <taxon>Mycosphaerellales</taxon>
        <taxon>Mycosphaerellaceae</taxon>
        <taxon>Zymoseptoria</taxon>
    </lineage>
</organism>
<dbReference type="AlphaFoldDB" id="A0A0F4G4T8"/>
<sequence>MLLALRLWIGEKLFGAIGAPGWPVGIKVSPSRFIKWSRNMAEVEAMAFVAEHTSIPIPKVYRTHLHRGRIGIEMEWIKHADCISHCWNDLTDAERDNITTQLASYVIELRSLQPLKDKRTVVSSASGGPCWELRLGNHPCGPFKTMDEFHTCVRGGMRLTEKTFGPLVVDVHSRHYGTRFTHGDLSIENILIRDGKIVAIIDWECAGWYPEYWEYTRAFYNRYNFPDFYRMIAEKLTPYEDELTAERTLWRLLDAPLDQR</sequence>
<evidence type="ECO:0000313" key="7">
    <source>
        <dbReference type="Proteomes" id="UP000033647"/>
    </source>
</evidence>
<dbReference type="SUPFAM" id="SSF56112">
    <property type="entry name" value="Protein kinase-like (PK-like)"/>
    <property type="match status" value="1"/>
</dbReference>
<feature type="chain" id="PRO_5002468395" description="non-specific serine/threonine protein kinase" evidence="4">
    <location>
        <begin position="19"/>
        <end position="260"/>
    </location>
</feature>
<dbReference type="Proteomes" id="UP000033647">
    <property type="component" value="Unassembled WGS sequence"/>
</dbReference>
<name>A0A0F4G4T8_9PEZI</name>
<dbReference type="PANTHER" id="PTHR21310:SF55">
    <property type="entry name" value="AMINOGLYCOSIDE PHOSPHOTRANSFERASE DOMAIN-CONTAINING PROTEIN"/>
    <property type="match status" value="1"/>
</dbReference>
<dbReference type="EC" id="2.7.11.1" evidence="1"/>
<evidence type="ECO:0000256" key="3">
    <source>
        <dbReference type="ARBA" id="ARBA00048679"/>
    </source>
</evidence>
<evidence type="ECO:0000256" key="4">
    <source>
        <dbReference type="SAM" id="SignalP"/>
    </source>
</evidence>
<evidence type="ECO:0000256" key="1">
    <source>
        <dbReference type="ARBA" id="ARBA00012513"/>
    </source>
</evidence>